<evidence type="ECO:0000313" key="2">
    <source>
        <dbReference type="Proteomes" id="UP000054683"/>
    </source>
</evidence>
<reference evidence="1 2" key="1">
    <citation type="submission" date="2016-01" db="EMBL/GenBank/DDBJ databases">
        <authorList>
            <person name="Oliw E.H."/>
        </authorList>
    </citation>
    <scope>NUCLEOTIDE SEQUENCE [LARGE SCALE GENOMIC DNA]</scope>
    <source>
        <strain evidence="1">LMG 27134</strain>
    </source>
</reference>
<evidence type="ECO:0000313" key="1">
    <source>
        <dbReference type="EMBL" id="SAL46849.1"/>
    </source>
</evidence>
<dbReference type="Proteomes" id="UP000054683">
    <property type="component" value="Unassembled WGS sequence"/>
</dbReference>
<gene>
    <name evidence="1" type="ORF">AWB69_04716</name>
</gene>
<dbReference type="EMBL" id="FCOK02000034">
    <property type="protein sequence ID" value="SAL46849.1"/>
    <property type="molecule type" value="Genomic_DNA"/>
</dbReference>
<organism evidence="1 2">
    <name type="scientific">Caballeronia udeis</name>
    <dbReference type="NCBI Taxonomy" id="1232866"/>
    <lineage>
        <taxon>Bacteria</taxon>
        <taxon>Pseudomonadati</taxon>
        <taxon>Pseudomonadota</taxon>
        <taxon>Betaproteobacteria</taxon>
        <taxon>Burkholderiales</taxon>
        <taxon>Burkholderiaceae</taxon>
        <taxon>Caballeronia</taxon>
    </lineage>
</organism>
<sequence length="88" mass="10176">MAASRAVRPGSFGNEYRVVIRPTAVFFLTRVFVQVALRFIERHCRQGASIDRSDEPRTVRAAIQQVLRPARRARRQIGEIVERLVMRL</sequence>
<name>A0A158HS82_9BURK</name>
<dbReference type="AlphaFoldDB" id="A0A158HS82"/>
<accession>A0A158HS82</accession>
<protein>
    <submittedName>
        <fullName evidence="1">Uncharacterized protein</fullName>
    </submittedName>
</protein>
<proteinExistence type="predicted"/>